<dbReference type="Pfam" id="PF04055">
    <property type="entry name" value="Radical_SAM"/>
    <property type="match status" value="1"/>
</dbReference>
<dbReference type="AlphaFoldDB" id="A0A9X1K168"/>
<dbReference type="GO" id="GO:0003824">
    <property type="term" value="F:catalytic activity"/>
    <property type="evidence" value="ECO:0007669"/>
    <property type="project" value="InterPro"/>
</dbReference>
<dbReference type="SFLD" id="SFLDS00029">
    <property type="entry name" value="Radical_SAM"/>
    <property type="match status" value="1"/>
</dbReference>
<dbReference type="EMBL" id="JAHXDN010000003">
    <property type="protein sequence ID" value="MBW4708914.1"/>
    <property type="molecule type" value="Genomic_DNA"/>
</dbReference>
<dbReference type="CDD" id="cd01335">
    <property type="entry name" value="Radical_SAM"/>
    <property type="match status" value="1"/>
</dbReference>
<dbReference type="InterPro" id="IPR050377">
    <property type="entry name" value="Radical_SAM_PqqE_MftC-like"/>
</dbReference>
<dbReference type="InterPro" id="IPR007197">
    <property type="entry name" value="rSAM"/>
</dbReference>
<name>A0A9X1K168_9RHOB</name>
<dbReference type="RefSeq" id="WP_219503706.1">
    <property type="nucleotide sequence ID" value="NZ_JAHXDN010000003.1"/>
</dbReference>
<evidence type="ECO:0000313" key="3">
    <source>
        <dbReference type="Proteomes" id="UP001138661"/>
    </source>
</evidence>
<comment type="caution">
    <text evidence="2">The sequence shown here is derived from an EMBL/GenBank/DDBJ whole genome shotgun (WGS) entry which is preliminary data.</text>
</comment>
<gene>
    <name evidence="2" type="ORF">KX928_14085</name>
</gene>
<dbReference type="Proteomes" id="UP001138661">
    <property type="component" value="Unassembled WGS sequence"/>
</dbReference>
<reference evidence="2" key="1">
    <citation type="submission" date="2021-07" db="EMBL/GenBank/DDBJ databases">
        <title>Roseobacter insulae sp. nov., isolated from a tidal flat.</title>
        <authorList>
            <person name="Park S."/>
            <person name="Yoon J.-H."/>
        </authorList>
    </citation>
    <scope>NUCLEOTIDE SEQUENCE</scope>
    <source>
        <strain evidence="2">YSTF-M11</strain>
    </source>
</reference>
<feature type="domain" description="Radical SAM core" evidence="1">
    <location>
        <begin position="38"/>
        <end position="248"/>
    </location>
</feature>
<evidence type="ECO:0000259" key="1">
    <source>
        <dbReference type="PROSITE" id="PS51918"/>
    </source>
</evidence>
<dbReference type="PROSITE" id="PS51918">
    <property type="entry name" value="RADICAL_SAM"/>
    <property type="match status" value="1"/>
</dbReference>
<keyword evidence="3" id="KW-1185">Reference proteome</keyword>
<dbReference type="GO" id="GO:0051536">
    <property type="term" value="F:iron-sulfur cluster binding"/>
    <property type="evidence" value="ECO:0007669"/>
    <property type="project" value="InterPro"/>
</dbReference>
<evidence type="ECO:0000313" key="2">
    <source>
        <dbReference type="EMBL" id="MBW4708914.1"/>
    </source>
</evidence>
<protein>
    <submittedName>
        <fullName evidence="2">Radical SAM protein</fullName>
    </submittedName>
</protein>
<sequence>MTRRFRVVFPVARGFYDRKITMDGVQHTTEPYTRIDHSNPQHARTVLVDWMLGNACSYACSYCPKALHDGTIRWQKTEDVLTLYHQMKSHYAQERNKLVWLQFTGGEPTMHPRIIDLLKEASALGFRVSLISNASRTVRFWHKIRDYLDSVILTYHNEFATLDHFIDVGQLLVEQMNVHINVTMHPERFERTYDEARALRAALPKATITLKPLRVGFESELYDYSDAQLRILGKGVPSSVRSDGITPRSTMQATTATGACDTLRANDFILQDINRWQGYQCNIGLESLRIKGSGEVLRAVCGVGGRIGQLGGEIALPTQAIQCTKPSCACVADILTTKAKPVTAA</sequence>
<dbReference type="PANTHER" id="PTHR11228:SF35">
    <property type="entry name" value="MOLYBDENUM COFACTOR BIOSYNTHESIS PROTEIN A-RELATED"/>
    <property type="match status" value="1"/>
</dbReference>
<proteinExistence type="predicted"/>
<accession>A0A9X1K168</accession>
<organism evidence="2 3">
    <name type="scientific">Roseobacter insulae</name>
    <dbReference type="NCBI Taxonomy" id="2859783"/>
    <lineage>
        <taxon>Bacteria</taxon>
        <taxon>Pseudomonadati</taxon>
        <taxon>Pseudomonadota</taxon>
        <taxon>Alphaproteobacteria</taxon>
        <taxon>Rhodobacterales</taxon>
        <taxon>Roseobacteraceae</taxon>
        <taxon>Roseobacter</taxon>
    </lineage>
</organism>
<dbReference type="PANTHER" id="PTHR11228">
    <property type="entry name" value="RADICAL SAM DOMAIN PROTEIN"/>
    <property type="match status" value="1"/>
</dbReference>